<dbReference type="EMBL" id="JBFDAA010000014">
    <property type="protein sequence ID" value="KAL1122181.1"/>
    <property type="molecule type" value="Genomic_DNA"/>
</dbReference>
<accession>A0ABD0Y4Q9</accession>
<feature type="non-terminal residue" evidence="1">
    <location>
        <position position="1"/>
    </location>
</feature>
<reference evidence="1 2" key="1">
    <citation type="submission" date="2024-07" db="EMBL/GenBank/DDBJ databases">
        <title>Chromosome-level genome assembly of the water stick insect Ranatra chinensis (Heteroptera: Nepidae).</title>
        <authorList>
            <person name="Liu X."/>
        </authorList>
    </citation>
    <scope>NUCLEOTIDE SEQUENCE [LARGE SCALE GENOMIC DNA]</scope>
    <source>
        <strain evidence="1">Cailab_2021Rc</strain>
        <tissue evidence="1">Muscle</tissue>
    </source>
</reference>
<organism evidence="1 2">
    <name type="scientific">Ranatra chinensis</name>
    <dbReference type="NCBI Taxonomy" id="642074"/>
    <lineage>
        <taxon>Eukaryota</taxon>
        <taxon>Metazoa</taxon>
        <taxon>Ecdysozoa</taxon>
        <taxon>Arthropoda</taxon>
        <taxon>Hexapoda</taxon>
        <taxon>Insecta</taxon>
        <taxon>Pterygota</taxon>
        <taxon>Neoptera</taxon>
        <taxon>Paraneoptera</taxon>
        <taxon>Hemiptera</taxon>
        <taxon>Heteroptera</taxon>
        <taxon>Panheteroptera</taxon>
        <taxon>Nepomorpha</taxon>
        <taxon>Nepidae</taxon>
        <taxon>Ranatrinae</taxon>
        <taxon>Ranatra</taxon>
    </lineage>
</organism>
<dbReference type="PANTHER" id="PTHR21261">
    <property type="entry name" value="BEAT PROTEIN"/>
    <property type="match status" value="1"/>
</dbReference>
<gene>
    <name evidence="1" type="ORF">AAG570_003586</name>
</gene>
<comment type="caution">
    <text evidence="1">The sequence shown here is derived from an EMBL/GenBank/DDBJ whole genome shotgun (WGS) entry which is preliminary data.</text>
</comment>
<name>A0ABD0Y4Q9_9HEMI</name>
<evidence type="ECO:0000313" key="2">
    <source>
        <dbReference type="Proteomes" id="UP001558652"/>
    </source>
</evidence>
<dbReference type="AlphaFoldDB" id="A0ABD0Y4Q9"/>
<proteinExistence type="predicted"/>
<protein>
    <submittedName>
        <fullName evidence="1">Uncharacterized protein</fullName>
    </submittedName>
</protein>
<dbReference type="Proteomes" id="UP001558652">
    <property type="component" value="Unassembled WGS sequence"/>
</dbReference>
<sequence>QVNSSLVHGPRISYIGREGLEETSLDLDFRVERSHFRRGDLKLKCLASIATVYWKSNEESVEGERPQRPPVLEVKDNQPHWSRADRVQGDQSIYLSKTPPKPTDFRYIFSRMYQLFSSQHGEQCRNTPAVGLRHSRPPLLHRNEVADPGLKARWKSEEFVGVLKDVIDPSSILQETVYFLHFFYCEIQ</sequence>
<keyword evidence="2" id="KW-1185">Reference proteome</keyword>
<evidence type="ECO:0000313" key="1">
    <source>
        <dbReference type="EMBL" id="KAL1122181.1"/>
    </source>
</evidence>
<dbReference type="PANTHER" id="PTHR21261:SF15">
    <property type="entry name" value="BEATEN PATH IIIA, ISOFORM D-RELATED"/>
    <property type="match status" value="1"/>
</dbReference>